<sequence length="415" mass="45616">MSTYLRRHWPLAVAAWSDLDAYHARPNENPIQPPWKRTNSSRTVQLVSNQLVIADALETPFQVGGVSYEMMPFTRNYGCEYDLHIDGNIVQQQFWAMAISPSWAKVGFSDLINLPMVAIWRDVASTTQNIRIIIYRSLAQIDTLAQSSSVGGLINNQWYRLKMLVERDRLIRVYVNDTFLFAYWLPQQYKSGPLARGINMLNQTTNPAYVKNFVLYDRQSDFPTMVEADWATVKSDEFDRPDGAVGNGWVQVGADAGIVGGKWGSTGTANGSRALLTNTGATDGVQRVVGKFGSAPNSTADSSLLLRVSSDGTTGLAANFYNGRIYLARFTGGLANPTMVDYQSDAANLNGTETVAFACDAQHAWIEVNGATAVMADLNNQVPVADSWAGARVERTSGTNSPSWDRLSVFRRAAA</sequence>
<dbReference type="AlphaFoldDB" id="A0A378X380"/>
<dbReference type="RefSeq" id="WP_062962833.1">
    <property type="nucleotide sequence ID" value="NZ_JAJFOE010000001.1"/>
</dbReference>
<protein>
    <submittedName>
        <fullName evidence="1">Uncharacterized protein</fullName>
    </submittedName>
</protein>
<name>A0A378X380_9NOCA</name>
<accession>A0A378X380</accession>
<dbReference type="Gene3D" id="2.60.120.560">
    <property type="entry name" value="Exo-inulinase, domain 1"/>
    <property type="match status" value="1"/>
</dbReference>
<proteinExistence type="predicted"/>
<dbReference type="EMBL" id="UGRU01000001">
    <property type="protein sequence ID" value="SUA47194.1"/>
    <property type="molecule type" value="Genomic_DNA"/>
</dbReference>
<organism evidence="1 2">
    <name type="scientific">Nocardia africana</name>
    <dbReference type="NCBI Taxonomy" id="134964"/>
    <lineage>
        <taxon>Bacteria</taxon>
        <taxon>Bacillati</taxon>
        <taxon>Actinomycetota</taxon>
        <taxon>Actinomycetes</taxon>
        <taxon>Mycobacteriales</taxon>
        <taxon>Nocardiaceae</taxon>
        <taxon>Nocardia</taxon>
    </lineage>
</organism>
<reference evidence="1 2" key="1">
    <citation type="submission" date="2018-06" db="EMBL/GenBank/DDBJ databases">
        <authorList>
            <consortium name="Pathogen Informatics"/>
            <person name="Doyle S."/>
        </authorList>
    </citation>
    <scope>NUCLEOTIDE SEQUENCE [LARGE SCALE GENOMIC DNA]</scope>
    <source>
        <strain evidence="1 2">NCTC13184</strain>
    </source>
</reference>
<dbReference type="Proteomes" id="UP000255082">
    <property type="component" value="Unassembled WGS sequence"/>
</dbReference>
<evidence type="ECO:0000313" key="1">
    <source>
        <dbReference type="EMBL" id="SUA47194.1"/>
    </source>
</evidence>
<evidence type="ECO:0000313" key="2">
    <source>
        <dbReference type="Proteomes" id="UP000255082"/>
    </source>
</evidence>
<gene>
    <name evidence="1" type="ORF">NCTC13184_05734</name>
</gene>